<keyword evidence="2" id="KW-0805">Transcription regulation</keyword>
<evidence type="ECO:0000313" key="8">
    <source>
        <dbReference type="Proteomes" id="UP000765802"/>
    </source>
</evidence>
<comment type="caution">
    <text evidence="7">The sequence shown here is derived from an EMBL/GenBank/DDBJ whole genome shotgun (WGS) entry which is preliminary data.</text>
</comment>
<protein>
    <recommendedName>
        <fullName evidence="9">RNA polymerase sigma-70 factor (ECF subfamily)</fullName>
    </recommendedName>
</protein>
<evidence type="ECO:0000259" key="5">
    <source>
        <dbReference type="Pfam" id="PF04542"/>
    </source>
</evidence>
<proteinExistence type="inferred from homology"/>
<organism evidence="7 8">
    <name type="scientific">Flavihumibacter stibioxidans</name>
    <dbReference type="NCBI Taxonomy" id="1834163"/>
    <lineage>
        <taxon>Bacteria</taxon>
        <taxon>Pseudomonadati</taxon>
        <taxon>Bacteroidota</taxon>
        <taxon>Chitinophagia</taxon>
        <taxon>Chitinophagales</taxon>
        <taxon>Chitinophagaceae</taxon>
        <taxon>Flavihumibacter</taxon>
    </lineage>
</organism>
<dbReference type="InterPro" id="IPR036388">
    <property type="entry name" value="WH-like_DNA-bd_sf"/>
</dbReference>
<evidence type="ECO:0000313" key="7">
    <source>
        <dbReference type="EMBL" id="MBC6489643.1"/>
    </source>
</evidence>
<dbReference type="EMBL" id="MBUA01000001">
    <property type="protein sequence ID" value="MBC6489643.1"/>
    <property type="molecule type" value="Genomic_DNA"/>
</dbReference>
<evidence type="ECO:0000256" key="1">
    <source>
        <dbReference type="ARBA" id="ARBA00010641"/>
    </source>
</evidence>
<feature type="domain" description="RNA polymerase sigma factor 70 region 4 type 2" evidence="6">
    <location>
        <begin position="127"/>
        <end position="178"/>
    </location>
</feature>
<dbReference type="InterPro" id="IPR013325">
    <property type="entry name" value="RNA_pol_sigma_r2"/>
</dbReference>
<dbReference type="InterPro" id="IPR039425">
    <property type="entry name" value="RNA_pol_sigma-70-like"/>
</dbReference>
<dbReference type="CDD" id="cd06171">
    <property type="entry name" value="Sigma70_r4"/>
    <property type="match status" value="1"/>
</dbReference>
<dbReference type="InterPro" id="IPR007627">
    <property type="entry name" value="RNA_pol_sigma70_r2"/>
</dbReference>
<dbReference type="RefSeq" id="WP_187255000.1">
    <property type="nucleotide sequence ID" value="NZ_JBHULF010000006.1"/>
</dbReference>
<gene>
    <name evidence="7" type="ORF">BC349_01580</name>
</gene>
<accession>A0ABR7M3P2</accession>
<feature type="domain" description="RNA polymerase sigma-70 region 2" evidence="5">
    <location>
        <begin position="32"/>
        <end position="98"/>
    </location>
</feature>
<dbReference type="SUPFAM" id="SSF88946">
    <property type="entry name" value="Sigma2 domain of RNA polymerase sigma factors"/>
    <property type="match status" value="1"/>
</dbReference>
<dbReference type="Pfam" id="PF08281">
    <property type="entry name" value="Sigma70_r4_2"/>
    <property type="match status" value="1"/>
</dbReference>
<name>A0ABR7M3P2_9BACT</name>
<evidence type="ECO:0000259" key="6">
    <source>
        <dbReference type="Pfam" id="PF08281"/>
    </source>
</evidence>
<comment type="similarity">
    <text evidence="1">Belongs to the sigma-70 factor family. ECF subfamily.</text>
</comment>
<keyword evidence="8" id="KW-1185">Reference proteome</keyword>
<evidence type="ECO:0000256" key="4">
    <source>
        <dbReference type="ARBA" id="ARBA00023163"/>
    </source>
</evidence>
<dbReference type="InterPro" id="IPR013324">
    <property type="entry name" value="RNA_pol_sigma_r3/r4-like"/>
</dbReference>
<evidence type="ECO:0008006" key="9">
    <source>
        <dbReference type="Google" id="ProtNLM"/>
    </source>
</evidence>
<dbReference type="InterPro" id="IPR013249">
    <property type="entry name" value="RNA_pol_sigma70_r4_t2"/>
</dbReference>
<dbReference type="Gene3D" id="1.10.10.10">
    <property type="entry name" value="Winged helix-like DNA-binding domain superfamily/Winged helix DNA-binding domain"/>
    <property type="match status" value="1"/>
</dbReference>
<dbReference type="Pfam" id="PF04542">
    <property type="entry name" value="Sigma70_r2"/>
    <property type="match status" value="1"/>
</dbReference>
<keyword evidence="3" id="KW-0731">Sigma factor</keyword>
<dbReference type="InterPro" id="IPR014284">
    <property type="entry name" value="RNA_pol_sigma-70_dom"/>
</dbReference>
<sequence length="192" mass="22093">MSIPEINQHLADGHQLLIKGCLAGDRASQGKLYESYCRKMMGICMWYAKNREEAEEILQDGFMRVFKYLNTFTGEGSFEGWMRKTMVSAALSKYRNKSTHLRPVLEFSTDYHDIYEEPTFITQYDERELVKLIQTLSPAYRLVFNLYVFEGLKHREIAASLNISESTSKSNLADARKILQAALTVKKKTATI</sequence>
<evidence type="ECO:0000256" key="3">
    <source>
        <dbReference type="ARBA" id="ARBA00023082"/>
    </source>
</evidence>
<dbReference type="NCBIfam" id="TIGR02937">
    <property type="entry name" value="sigma70-ECF"/>
    <property type="match status" value="1"/>
</dbReference>
<dbReference type="SUPFAM" id="SSF88659">
    <property type="entry name" value="Sigma3 and sigma4 domains of RNA polymerase sigma factors"/>
    <property type="match status" value="1"/>
</dbReference>
<evidence type="ECO:0000256" key="2">
    <source>
        <dbReference type="ARBA" id="ARBA00023015"/>
    </source>
</evidence>
<dbReference type="PANTHER" id="PTHR43133">
    <property type="entry name" value="RNA POLYMERASE ECF-TYPE SIGMA FACTO"/>
    <property type="match status" value="1"/>
</dbReference>
<dbReference type="Proteomes" id="UP000765802">
    <property type="component" value="Unassembled WGS sequence"/>
</dbReference>
<reference evidence="7 8" key="1">
    <citation type="submission" date="2016-07" db="EMBL/GenBank/DDBJ databases">
        <title>Genome analysis of Flavihumibacter stibioxidans YS-17.</title>
        <authorList>
            <person name="Shi K."/>
            <person name="Han Y."/>
            <person name="Wang G."/>
        </authorList>
    </citation>
    <scope>NUCLEOTIDE SEQUENCE [LARGE SCALE GENOMIC DNA]</scope>
    <source>
        <strain evidence="7 8">YS-17</strain>
    </source>
</reference>
<dbReference type="PANTHER" id="PTHR43133:SF46">
    <property type="entry name" value="RNA POLYMERASE SIGMA-70 FACTOR ECF SUBFAMILY"/>
    <property type="match status" value="1"/>
</dbReference>
<dbReference type="Gene3D" id="1.10.1740.10">
    <property type="match status" value="1"/>
</dbReference>
<keyword evidence="4" id="KW-0804">Transcription</keyword>